<dbReference type="Pfam" id="PF03120">
    <property type="entry name" value="OB_DNA_ligase"/>
    <property type="match status" value="1"/>
</dbReference>
<dbReference type="Gene3D" id="6.20.10.30">
    <property type="match status" value="1"/>
</dbReference>
<dbReference type="SUPFAM" id="SSF47781">
    <property type="entry name" value="RuvA domain 2-like"/>
    <property type="match status" value="1"/>
</dbReference>
<proteinExistence type="inferred from homology"/>
<dbReference type="SUPFAM" id="SSF52113">
    <property type="entry name" value="BRCT domain"/>
    <property type="match status" value="1"/>
</dbReference>
<feature type="binding site" evidence="14">
    <location>
        <begin position="90"/>
        <end position="91"/>
    </location>
    <ligand>
        <name>NAD(+)</name>
        <dbReference type="ChEBI" id="CHEBI:57540"/>
    </ligand>
</feature>
<dbReference type="KEGG" id="mfn:Ga0123462_0244"/>
<dbReference type="InterPro" id="IPR004149">
    <property type="entry name" value="Znf_DNAligase_C4"/>
</dbReference>
<dbReference type="CDD" id="cd17748">
    <property type="entry name" value="BRCT_DNA_ligase_like"/>
    <property type="match status" value="1"/>
</dbReference>
<dbReference type="Gene3D" id="2.40.50.140">
    <property type="entry name" value="Nucleic acid-binding proteins"/>
    <property type="match status" value="1"/>
</dbReference>
<dbReference type="GO" id="GO:0046872">
    <property type="term" value="F:metal ion binding"/>
    <property type="evidence" value="ECO:0007669"/>
    <property type="project" value="UniProtKB-KW"/>
</dbReference>
<dbReference type="FunFam" id="2.40.50.140:FF:000012">
    <property type="entry name" value="DNA ligase"/>
    <property type="match status" value="1"/>
</dbReference>
<dbReference type="SUPFAM" id="SSF50249">
    <property type="entry name" value="Nucleic acid-binding proteins"/>
    <property type="match status" value="1"/>
</dbReference>
<dbReference type="Gene3D" id="1.10.150.20">
    <property type="entry name" value="5' to 3' exonuclease, C-terminal subdomain"/>
    <property type="match status" value="2"/>
</dbReference>
<dbReference type="InterPro" id="IPR013839">
    <property type="entry name" value="DNAligase_adenylation"/>
</dbReference>
<dbReference type="SMART" id="SM00292">
    <property type="entry name" value="BRCT"/>
    <property type="match status" value="1"/>
</dbReference>
<dbReference type="InterPro" id="IPR012340">
    <property type="entry name" value="NA-bd_OB-fold"/>
</dbReference>
<dbReference type="InterPro" id="IPR010994">
    <property type="entry name" value="RuvA_2-like"/>
</dbReference>
<keyword evidence="14" id="KW-0464">Manganese</keyword>
<dbReference type="InterPro" id="IPR033136">
    <property type="entry name" value="DNA_ligase_CS"/>
</dbReference>
<keyword evidence="7 14" id="KW-0227">DNA damage</keyword>
<dbReference type="FunFam" id="3.30.470.30:FF:000001">
    <property type="entry name" value="DNA ligase"/>
    <property type="match status" value="1"/>
</dbReference>
<dbReference type="InterPro" id="IPR001357">
    <property type="entry name" value="BRCT_dom"/>
</dbReference>
<feature type="binding site" evidence="14">
    <location>
        <begin position="41"/>
        <end position="45"/>
    </location>
    <ligand>
        <name>NAD(+)</name>
        <dbReference type="ChEBI" id="CHEBI:57540"/>
    </ligand>
</feature>
<keyword evidence="10 14" id="KW-0520">NAD</keyword>
<evidence type="ECO:0000256" key="9">
    <source>
        <dbReference type="ARBA" id="ARBA00022842"/>
    </source>
</evidence>
<evidence type="ECO:0000256" key="15">
    <source>
        <dbReference type="RuleBase" id="RU000618"/>
    </source>
</evidence>
<dbReference type="PIRSF" id="PIRSF001604">
    <property type="entry name" value="LigA"/>
    <property type="match status" value="1"/>
</dbReference>
<comment type="similarity">
    <text evidence="13 14">Belongs to the NAD-dependent DNA ligase family. LigA subfamily.</text>
</comment>
<evidence type="ECO:0000259" key="16">
    <source>
        <dbReference type="PROSITE" id="PS50172"/>
    </source>
</evidence>
<dbReference type="InterPro" id="IPR036420">
    <property type="entry name" value="BRCT_dom_sf"/>
</dbReference>
<dbReference type="InterPro" id="IPR013840">
    <property type="entry name" value="DNAligase_N"/>
</dbReference>
<dbReference type="PANTHER" id="PTHR23389:SF9">
    <property type="entry name" value="DNA LIGASE"/>
    <property type="match status" value="1"/>
</dbReference>
<gene>
    <name evidence="14" type="primary">ligA</name>
    <name evidence="17" type="ORF">Ga0123462_0244</name>
</gene>
<name>A0A2K8L1C4_9PROT</name>
<dbReference type="InterPro" id="IPR018239">
    <property type="entry name" value="DNA_ligase_AS"/>
</dbReference>
<feature type="binding site" evidence="14">
    <location>
        <position position="144"/>
    </location>
    <ligand>
        <name>NAD(+)</name>
        <dbReference type="ChEBI" id="CHEBI:57540"/>
    </ligand>
</feature>
<feature type="active site" description="N6-AMP-lysine intermediate" evidence="14">
    <location>
        <position position="123"/>
    </location>
</feature>
<keyword evidence="11 14" id="KW-0234">DNA repair</keyword>
<comment type="function">
    <text evidence="1 14">DNA ligase that catalyzes the formation of phosphodiester linkages between 5'-phosphoryl and 3'-hydroxyl groups in double-stranded DNA using NAD as a coenzyme and as the energy source for the reaction. It is essential for DNA replication and repair of damaged DNA.</text>
</comment>
<comment type="cofactor">
    <cofactor evidence="14">
        <name>Mg(2+)</name>
        <dbReference type="ChEBI" id="CHEBI:18420"/>
    </cofactor>
    <cofactor evidence="14">
        <name>Mn(2+)</name>
        <dbReference type="ChEBI" id="CHEBI:29035"/>
    </cofactor>
</comment>
<dbReference type="InterPro" id="IPR001679">
    <property type="entry name" value="DNA_ligase"/>
</dbReference>
<keyword evidence="8 14" id="KW-0862">Zinc</keyword>
<evidence type="ECO:0000256" key="8">
    <source>
        <dbReference type="ARBA" id="ARBA00022833"/>
    </source>
</evidence>
<dbReference type="FunFam" id="1.10.150.20:FF:000007">
    <property type="entry name" value="DNA ligase"/>
    <property type="match status" value="1"/>
</dbReference>
<dbReference type="Gene3D" id="1.10.287.610">
    <property type="entry name" value="Helix hairpin bin"/>
    <property type="match status" value="1"/>
</dbReference>
<dbReference type="Pfam" id="PF12826">
    <property type="entry name" value="HHH_2"/>
    <property type="match status" value="1"/>
</dbReference>
<evidence type="ECO:0000256" key="2">
    <source>
        <dbReference type="ARBA" id="ARBA00012722"/>
    </source>
</evidence>
<evidence type="ECO:0000256" key="5">
    <source>
        <dbReference type="ARBA" id="ARBA00022705"/>
    </source>
</evidence>
<dbReference type="Gene3D" id="3.40.50.10190">
    <property type="entry name" value="BRCT domain"/>
    <property type="match status" value="1"/>
</dbReference>
<dbReference type="NCBIfam" id="TIGR00575">
    <property type="entry name" value="dnlj"/>
    <property type="match status" value="1"/>
</dbReference>
<dbReference type="Gene3D" id="3.30.470.30">
    <property type="entry name" value="DNA ligase/mRNA capping enzyme"/>
    <property type="match status" value="1"/>
</dbReference>
<dbReference type="Pfam" id="PF03119">
    <property type="entry name" value="DNA_ligase_ZBD"/>
    <property type="match status" value="1"/>
</dbReference>
<dbReference type="SMART" id="SM00532">
    <property type="entry name" value="LIGANc"/>
    <property type="match status" value="1"/>
</dbReference>
<dbReference type="EC" id="6.5.1.2" evidence="2 14"/>
<feature type="binding site" evidence="14">
    <location>
        <position position="184"/>
    </location>
    <ligand>
        <name>NAD(+)</name>
        <dbReference type="ChEBI" id="CHEBI:57540"/>
    </ligand>
</feature>
<evidence type="ECO:0000256" key="12">
    <source>
        <dbReference type="ARBA" id="ARBA00034005"/>
    </source>
</evidence>
<comment type="catalytic activity">
    <reaction evidence="12 14 15">
        <text>NAD(+) + (deoxyribonucleotide)n-3'-hydroxyl + 5'-phospho-(deoxyribonucleotide)m = (deoxyribonucleotide)n+m + AMP + beta-nicotinamide D-nucleotide.</text>
        <dbReference type="EC" id="6.5.1.2"/>
    </reaction>
</comment>
<dbReference type="GO" id="GO:0006281">
    <property type="term" value="P:DNA repair"/>
    <property type="evidence" value="ECO:0007669"/>
    <property type="project" value="UniProtKB-KW"/>
</dbReference>
<dbReference type="PROSITE" id="PS01055">
    <property type="entry name" value="DNA_LIGASE_N1"/>
    <property type="match status" value="1"/>
</dbReference>
<dbReference type="CDD" id="cd00114">
    <property type="entry name" value="LIGANc"/>
    <property type="match status" value="1"/>
</dbReference>
<dbReference type="InterPro" id="IPR041663">
    <property type="entry name" value="DisA/LigA_HHH"/>
</dbReference>
<evidence type="ECO:0000256" key="11">
    <source>
        <dbReference type="ARBA" id="ARBA00023204"/>
    </source>
</evidence>
<feature type="binding site" evidence="14">
    <location>
        <position position="439"/>
    </location>
    <ligand>
        <name>Zn(2+)</name>
        <dbReference type="ChEBI" id="CHEBI:29105"/>
    </ligand>
</feature>
<dbReference type="GO" id="GO:0003911">
    <property type="term" value="F:DNA ligase (NAD+) activity"/>
    <property type="evidence" value="ECO:0007669"/>
    <property type="project" value="UniProtKB-UniRule"/>
</dbReference>
<evidence type="ECO:0000256" key="13">
    <source>
        <dbReference type="ARBA" id="ARBA00060881"/>
    </source>
</evidence>
<feature type="binding site" evidence="14">
    <location>
        <position position="323"/>
    </location>
    <ligand>
        <name>NAD(+)</name>
        <dbReference type="ChEBI" id="CHEBI:57540"/>
    </ligand>
</feature>
<dbReference type="InterPro" id="IPR004150">
    <property type="entry name" value="NAD_DNA_ligase_OB"/>
</dbReference>
<feature type="binding site" evidence="14">
    <location>
        <position position="418"/>
    </location>
    <ligand>
        <name>Zn(2+)</name>
        <dbReference type="ChEBI" id="CHEBI:29105"/>
    </ligand>
</feature>
<keyword evidence="9 14" id="KW-0460">Magnesium</keyword>
<dbReference type="HAMAP" id="MF_01588">
    <property type="entry name" value="DNA_ligase_A"/>
    <property type="match status" value="1"/>
</dbReference>
<evidence type="ECO:0000256" key="7">
    <source>
        <dbReference type="ARBA" id="ARBA00022763"/>
    </source>
</evidence>
<evidence type="ECO:0000256" key="14">
    <source>
        <dbReference type="HAMAP-Rule" id="MF_01588"/>
    </source>
</evidence>
<keyword evidence="18" id="KW-1185">Reference proteome</keyword>
<keyword evidence="4 14" id="KW-0436">Ligase</keyword>
<dbReference type="Pfam" id="PF00533">
    <property type="entry name" value="BRCT"/>
    <property type="match status" value="1"/>
</dbReference>
<dbReference type="EMBL" id="CP018800">
    <property type="protein sequence ID" value="ATX81120.1"/>
    <property type="molecule type" value="Genomic_DNA"/>
</dbReference>
<dbReference type="SUPFAM" id="SSF56091">
    <property type="entry name" value="DNA ligase/mRNA capping enzyme, catalytic domain"/>
    <property type="match status" value="1"/>
</dbReference>
<keyword evidence="6 14" id="KW-0479">Metal-binding</keyword>
<dbReference type="NCBIfam" id="NF005932">
    <property type="entry name" value="PRK07956.1"/>
    <property type="match status" value="1"/>
</dbReference>
<organism evidence="17 18">
    <name type="scientific">Mariprofundus ferrinatatus</name>
    <dbReference type="NCBI Taxonomy" id="1921087"/>
    <lineage>
        <taxon>Bacteria</taxon>
        <taxon>Pseudomonadati</taxon>
        <taxon>Pseudomonadota</taxon>
        <taxon>Candidatius Mariprofundia</taxon>
        <taxon>Mariprofundales</taxon>
        <taxon>Mariprofundaceae</taxon>
        <taxon>Mariprofundus</taxon>
    </lineage>
</organism>
<feature type="domain" description="BRCT" evidence="16">
    <location>
        <begin position="597"/>
        <end position="673"/>
    </location>
</feature>
<dbReference type="GO" id="GO:0006260">
    <property type="term" value="P:DNA replication"/>
    <property type="evidence" value="ECO:0007669"/>
    <property type="project" value="UniProtKB-KW"/>
</dbReference>
<dbReference type="Proteomes" id="UP000231637">
    <property type="component" value="Chromosome"/>
</dbReference>
<dbReference type="Pfam" id="PF14520">
    <property type="entry name" value="HHH_5"/>
    <property type="match status" value="1"/>
</dbReference>
<reference evidence="17 18" key="1">
    <citation type="submission" date="2016-12" db="EMBL/GenBank/DDBJ databases">
        <title>Isolation and genomic insights into novel planktonic Zetaproteobacteria from stratified waters of the Chesapeake Bay.</title>
        <authorList>
            <person name="McAllister S.M."/>
            <person name="Kato S."/>
            <person name="Chan C.S."/>
            <person name="Chiu B.K."/>
            <person name="Field E.K."/>
        </authorList>
    </citation>
    <scope>NUCLEOTIDE SEQUENCE [LARGE SCALE GENOMIC DNA]</scope>
    <source>
        <strain evidence="17 18">CP-8</strain>
    </source>
</reference>
<evidence type="ECO:0000256" key="3">
    <source>
        <dbReference type="ARBA" id="ARBA00013308"/>
    </source>
</evidence>
<evidence type="ECO:0000313" key="17">
    <source>
        <dbReference type="EMBL" id="ATX81120.1"/>
    </source>
</evidence>
<dbReference type="SMART" id="SM00278">
    <property type="entry name" value="HhH1"/>
    <property type="match status" value="3"/>
</dbReference>
<dbReference type="PROSITE" id="PS01056">
    <property type="entry name" value="DNA_LIGASE_N2"/>
    <property type="match status" value="1"/>
</dbReference>
<dbReference type="GO" id="GO:0003677">
    <property type="term" value="F:DNA binding"/>
    <property type="evidence" value="ECO:0007669"/>
    <property type="project" value="InterPro"/>
</dbReference>
<keyword evidence="5 14" id="KW-0235">DNA replication</keyword>
<comment type="caution">
    <text evidence="14">Lacks conserved residue(s) required for the propagation of feature annotation.</text>
</comment>
<evidence type="ECO:0000256" key="10">
    <source>
        <dbReference type="ARBA" id="ARBA00023027"/>
    </source>
</evidence>
<dbReference type="InterPro" id="IPR003583">
    <property type="entry name" value="Hlx-hairpin-Hlx_DNA-bd_motif"/>
</dbReference>
<feature type="binding site" evidence="14">
    <location>
        <position position="415"/>
    </location>
    <ligand>
        <name>Zn(2+)</name>
        <dbReference type="ChEBI" id="CHEBI:29105"/>
    </ligand>
</feature>
<feature type="binding site" evidence="14">
    <location>
        <position position="121"/>
    </location>
    <ligand>
        <name>NAD(+)</name>
        <dbReference type="ChEBI" id="CHEBI:57540"/>
    </ligand>
</feature>
<evidence type="ECO:0000313" key="18">
    <source>
        <dbReference type="Proteomes" id="UP000231637"/>
    </source>
</evidence>
<dbReference type="GO" id="GO:0005829">
    <property type="term" value="C:cytosol"/>
    <property type="evidence" value="ECO:0007669"/>
    <property type="project" value="TreeGrafter"/>
</dbReference>
<protein>
    <recommendedName>
        <fullName evidence="3 14">DNA ligase</fullName>
        <ecNumber evidence="2 14">6.5.1.2</ecNumber>
    </recommendedName>
    <alternativeName>
        <fullName evidence="14">Polydeoxyribonucleotide synthase [NAD(+)]</fullName>
    </alternativeName>
</protein>
<feature type="binding site" evidence="14">
    <location>
        <position position="299"/>
    </location>
    <ligand>
        <name>NAD(+)</name>
        <dbReference type="ChEBI" id="CHEBI:57540"/>
    </ligand>
</feature>
<dbReference type="Pfam" id="PF01653">
    <property type="entry name" value="DNA_ligase_aden"/>
    <property type="match status" value="1"/>
</dbReference>
<evidence type="ECO:0000256" key="1">
    <source>
        <dbReference type="ARBA" id="ARBA00004067"/>
    </source>
</evidence>
<dbReference type="AlphaFoldDB" id="A0A2K8L1C4"/>
<evidence type="ECO:0000256" key="4">
    <source>
        <dbReference type="ARBA" id="ARBA00022598"/>
    </source>
</evidence>
<dbReference type="FunFam" id="1.10.150.20:FF:000006">
    <property type="entry name" value="DNA ligase"/>
    <property type="match status" value="1"/>
</dbReference>
<dbReference type="PROSITE" id="PS50172">
    <property type="entry name" value="BRCT"/>
    <property type="match status" value="1"/>
</dbReference>
<sequence>MESGKITAESESLRQRITYLRNEIREHNYRYYTLDAPLISDSEYDQLLRELERLEAELGEPVPEDSPTRIVGAPPSETFKSRQHGEPLLSLANAFSADEVSAFVRRAEEGVGTSDLSFIAEPKVDGLAVNLRYEQGLLTIASTRGDGVSGEDVTANVRTISDIPWRLKRDELSELPEILEVRGEVYMSKAAFADLNEQRDAEGETPFANPRNAAAGSLRQLDARITAQRKLGFFAYGVGVGGRKLADSQSGLLARLQHFGFATQKTEQADGVEALLQCYRKLLEMRSGLAYEIDGVVYKVDSFALQERLGAVARSPRWAIAHKFPAEEVTTTVREIIWQVGRTGVITPVAEMEPVAVGGVIVSRATLHNIDELKRKGVYAGASVIVRRAGDVIPEVVRTIDGDTGAEMPQPPEACPVCGATVYQIGGEVAIRCSGGLSCSAQLKERLRHFVSRGAMDIEGMGDKLVARLVDEGVMTSVADIYEFDYGQLTGWQGMGEKKICNLRSAIDASRKRPLARMLHALGIRHVGSATGAALASHFGDLDSVMAADEESLLAVPDVGPEVAASILSFFAEEHNRDVIHRLLAAGVEPKVSQPAATGHPLAGKTVVLTGSFESVNRRAAQEQLRSLGVRPAGSVSKNTDLVIAGDKAGSKLAKARELGVEIAGEAELIEWLKWQQG</sequence>
<dbReference type="PANTHER" id="PTHR23389">
    <property type="entry name" value="CHROMOSOME TRANSMISSION FIDELITY FACTOR 18"/>
    <property type="match status" value="1"/>
</dbReference>
<evidence type="ECO:0000256" key="6">
    <source>
        <dbReference type="ARBA" id="ARBA00022723"/>
    </source>
</evidence>
<accession>A0A2K8L1C4</accession>